<dbReference type="AlphaFoldDB" id="A0A563E4D3"/>
<dbReference type="GO" id="GO:0051536">
    <property type="term" value="F:iron-sulfur cluster binding"/>
    <property type="evidence" value="ECO:0007669"/>
    <property type="project" value="InterPro"/>
</dbReference>
<comment type="caution">
    <text evidence="3">The sequence shown here is derived from an EMBL/GenBank/DDBJ whole genome shotgun (WGS) entry which is preliminary data.</text>
</comment>
<accession>A0A563E4D3</accession>
<dbReference type="Pfam" id="PF01106">
    <property type="entry name" value="NifU"/>
    <property type="match status" value="1"/>
</dbReference>
<keyword evidence="4" id="KW-1185">Reference proteome</keyword>
<reference evidence="3 4" key="1">
    <citation type="submission" date="2019-05" db="EMBL/GenBank/DDBJ databases">
        <authorList>
            <person name="Lee S.D."/>
        </authorList>
    </citation>
    <scope>NUCLEOTIDE SEQUENCE [LARGE SCALE GENOMIC DNA]</scope>
    <source>
        <strain evidence="3 4">C5-26</strain>
    </source>
</reference>
<protein>
    <submittedName>
        <fullName evidence="3">NifU family protein</fullName>
    </submittedName>
</protein>
<dbReference type="Proteomes" id="UP000320244">
    <property type="component" value="Unassembled WGS sequence"/>
</dbReference>
<dbReference type="OrthoDB" id="9798220at2"/>
<organism evidence="3 4">
    <name type="scientific">Leekyejoonella antrihumi</name>
    <dbReference type="NCBI Taxonomy" id="1660198"/>
    <lineage>
        <taxon>Bacteria</taxon>
        <taxon>Bacillati</taxon>
        <taxon>Actinomycetota</taxon>
        <taxon>Actinomycetes</taxon>
        <taxon>Micrococcales</taxon>
        <taxon>Dermacoccaceae</taxon>
        <taxon>Leekyejoonella</taxon>
    </lineage>
</organism>
<dbReference type="SUPFAM" id="SSF117916">
    <property type="entry name" value="Fe-S cluster assembly (FSCA) domain-like"/>
    <property type="match status" value="1"/>
</dbReference>
<dbReference type="Gene3D" id="3.30.300.130">
    <property type="entry name" value="Fe-S cluster assembly (FSCA)"/>
    <property type="match status" value="1"/>
</dbReference>
<dbReference type="GO" id="GO:0016226">
    <property type="term" value="P:iron-sulfur cluster assembly"/>
    <property type="evidence" value="ECO:0007669"/>
    <property type="project" value="InterPro"/>
</dbReference>
<dbReference type="InterPro" id="IPR001075">
    <property type="entry name" value="NIF_FeS_clus_asmbl_NifU_C"/>
</dbReference>
<evidence type="ECO:0000313" key="4">
    <source>
        <dbReference type="Proteomes" id="UP000320244"/>
    </source>
</evidence>
<proteinExistence type="predicted"/>
<gene>
    <name evidence="3" type="ORF">FGL98_06470</name>
</gene>
<reference evidence="3 4" key="2">
    <citation type="submission" date="2019-08" db="EMBL/GenBank/DDBJ databases">
        <title>Jejuicoccus antrihumi gen. nov., sp. nov., a new member of the family Dermacoccaceae isolated from a cave.</title>
        <authorList>
            <person name="Schumann P."/>
            <person name="Kim I.S."/>
        </authorList>
    </citation>
    <scope>NUCLEOTIDE SEQUENCE [LARGE SCALE GENOMIC DNA]</scope>
    <source>
        <strain evidence="3 4">C5-26</strain>
    </source>
</reference>
<dbReference type="RefSeq" id="WP_146315910.1">
    <property type="nucleotide sequence ID" value="NZ_VCQV01000006.1"/>
</dbReference>
<dbReference type="GO" id="GO:0005506">
    <property type="term" value="F:iron ion binding"/>
    <property type="evidence" value="ECO:0007669"/>
    <property type="project" value="InterPro"/>
</dbReference>
<sequence length="197" mass="21204">MNPAPVPMHPEATLDPAVMRWIIPAGTLPVVGEIADVPAPLGDLWSSGRIASITVETRAVLIGLPGERSWALEGAQVRDALASALQEPHRWQSVEVVTEDDMLRAALQDVLNGGAGDYIRSHGGEVAIVAAQDRRARVRMSGACSHCPAAGFTLHSRLESELRERFPQLVELCAEEDPGGSGRARRPTWLAWHRAGS</sequence>
<evidence type="ECO:0000259" key="2">
    <source>
        <dbReference type="Pfam" id="PF01106"/>
    </source>
</evidence>
<dbReference type="InterPro" id="IPR034904">
    <property type="entry name" value="FSCA_dom_sf"/>
</dbReference>
<evidence type="ECO:0000256" key="1">
    <source>
        <dbReference type="ARBA" id="ARBA00049958"/>
    </source>
</evidence>
<feature type="domain" description="NIF system FeS cluster assembly NifU C-terminal" evidence="2">
    <location>
        <begin position="117"/>
        <end position="170"/>
    </location>
</feature>
<name>A0A563E4D3_9MICO</name>
<comment type="function">
    <text evidence="1">May be involved in the formation or repair of [Fe-S] clusters present in iron-sulfur proteins.</text>
</comment>
<evidence type="ECO:0000313" key="3">
    <source>
        <dbReference type="EMBL" id="TWP37388.1"/>
    </source>
</evidence>
<dbReference type="EMBL" id="VCQV01000006">
    <property type="protein sequence ID" value="TWP37388.1"/>
    <property type="molecule type" value="Genomic_DNA"/>
</dbReference>